<dbReference type="Gene3D" id="1.10.1740.10">
    <property type="match status" value="1"/>
</dbReference>
<keyword evidence="7" id="KW-1133">Transmembrane helix</keyword>
<evidence type="ECO:0000256" key="6">
    <source>
        <dbReference type="HAMAP-Rule" id="MF_02064"/>
    </source>
</evidence>
<dbReference type="InterPro" id="IPR013325">
    <property type="entry name" value="RNA_pol_sigma_r2"/>
</dbReference>
<comment type="similarity">
    <text evidence="6">Belongs to the sigma-70 factor family. SigI subfamily.</text>
</comment>
<dbReference type="AlphaFoldDB" id="A0A7S8CE80"/>
<reference evidence="9 10" key="1">
    <citation type="submission" date="2019-07" db="EMBL/GenBank/DDBJ databases">
        <title>Genome sequence of 2 isolates from Red Sea Mangroves.</title>
        <authorList>
            <person name="Sefrji F."/>
            <person name="Michoud G."/>
            <person name="Merlino G."/>
            <person name="Daffonchio D."/>
        </authorList>
    </citation>
    <scope>NUCLEOTIDE SEQUENCE [LARGE SCALE GENOMIC DNA]</scope>
    <source>
        <strain evidence="9 10">R1DC41</strain>
    </source>
</reference>
<evidence type="ECO:0000256" key="7">
    <source>
        <dbReference type="SAM" id="Phobius"/>
    </source>
</evidence>
<organism evidence="9 10">
    <name type="scientific">Mangrovibacillus cuniculi</name>
    <dbReference type="NCBI Taxonomy" id="2593652"/>
    <lineage>
        <taxon>Bacteria</taxon>
        <taxon>Bacillati</taxon>
        <taxon>Bacillota</taxon>
        <taxon>Bacilli</taxon>
        <taxon>Bacillales</taxon>
        <taxon>Bacillaceae</taxon>
        <taxon>Mangrovibacillus</taxon>
    </lineage>
</organism>
<keyword evidence="1 6" id="KW-0963">Cytoplasm</keyword>
<dbReference type="PANTHER" id="PTHR30385">
    <property type="entry name" value="SIGMA FACTOR F FLAGELLAR"/>
    <property type="match status" value="1"/>
</dbReference>
<comment type="subunit">
    <text evidence="6">Interacts with RsgI.</text>
</comment>
<keyword evidence="2 6" id="KW-0805">Transcription regulation</keyword>
<keyword evidence="6" id="KW-0346">Stress response</keyword>
<keyword evidence="7" id="KW-0472">Membrane</keyword>
<dbReference type="GO" id="GO:0003677">
    <property type="term" value="F:DNA binding"/>
    <property type="evidence" value="ECO:0007669"/>
    <property type="project" value="UniProtKB-UniRule"/>
</dbReference>
<dbReference type="SUPFAM" id="SSF88946">
    <property type="entry name" value="Sigma2 domain of RNA polymerase sigma factors"/>
    <property type="match status" value="1"/>
</dbReference>
<feature type="short sequence motif" description="Polymerase core binding" evidence="6">
    <location>
        <begin position="53"/>
        <end position="66"/>
    </location>
</feature>
<keyword evidence="3 6" id="KW-0731">Sigma factor</keyword>
<dbReference type="KEGG" id="mcui:G8O30_03695"/>
<keyword evidence="4 6" id="KW-0238">DNA-binding</keyword>
<evidence type="ECO:0000256" key="3">
    <source>
        <dbReference type="ARBA" id="ARBA00023082"/>
    </source>
</evidence>
<dbReference type="InterPro" id="IPR007627">
    <property type="entry name" value="RNA_pol_sigma70_r2"/>
</dbReference>
<evidence type="ECO:0000256" key="5">
    <source>
        <dbReference type="ARBA" id="ARBA00023163"/>
    </source>
</evidence>
<comment type="activity regulation">
    <text evidence="6">Negatively regulated by the anti-sigma-I factor RsgI.</text>
</comment>
<keyword evidence="7" id="KW-0812">Transmembrane</keyword>
<dbReference type="GO" id="GO:0006352">
    <property type="term" value="P:DNA-templated transcription initiation"/>
    <property type="evidence" value="ECO:0007669"/>
    <property type="project" value="UniProtKB-UniRule"/>
</dbReference>
<dbReference type="RefSeq" id="WP_239674483.1">
    <property type="nucleotide sequence ID" value="NZ_CP049742.1"/>
</dbReference>
<dbReference type="Pfam" id="PF04542">
    <property type="entry name" value="Sigma70_r2"/>
    <property type="match status" value="1"/>
</dbReference>
<keyword evidence="5 6" id="KW-0804">Transcription</keyword>
<keyword evidence="10" id="KW-1185">Reference proteome</keyword>
<evidence type="ECO:0000256" key="2">
    <source>
        <dbReference type="ARBA" id="ARBA00023015"/>
    </source>
</evidence>
<comment type="function">
    <text evidence="6">Sigma factors are initiation factors that promote the attachment of RNA polymerase to specific initiation sites and are then released.</text>
</comment>
<sequence length="236" mass="27860">MFPFKKKETLEEKVLLIQQGNEQVLQEVLTEYQPFIKKSISSVCKRYITDSDDEYSIGMIAFHEALQLFDETKGQSLLAFADTIIKRKVIDYIRKQVKEQHIHLDVSSDTSTRQLDDIKSSQQYFVDQESVSRKEQILIYAKKLEEFDISFAELVKISPKHQDARNNAIAIAKLIAKDEELWQYCTEKKRLPLKKLEEKVRVSRKTMERNRKYIIAITIIFVYQYTFLMEYIKGRG</sequence>
<dbReference type="PIRSF" id="PIRSF038953">
    <property type="entry name" value="SigI"/>
    <property type="match status" value="1"/>
</dbReference>
<gene>
    <name evidence="6 9" type="primary">sigI</name>
    <name evidence="9" type="ORF">G8O30_03695</name>
</gene>
<name>A0A7S8CE80_9BACI</name>
<evidence type="ECO:0000313" key="10">
    <source>
        <dbReference type="Proteomes" id="UP000593626"/>
    </source>
</evidence>
<evidence type="ECO:0000256" key="1">
    <source>
        <dbReference type="ARBA" id="ARBA00022490"/>
    </source>
</evidence>
<comment type="subcellular location">
    <subcellularLocation>
        <location evidence="6">Cytoplasm</location>
    </subcellularLocation>
</comment>
<proteinExistence type="inferred from homology"/>
<feature type="transmembrane region" description="Helical" evidence="7">
    <location>
        <begin position="213"/>
        <end position="232"/>
    </location>
</feature>
<evidence type="ECO:0000256" key="4">
    <source>
        <dbReference type="ARBA" id="ARBA00023125"/>
    </source>
</evidence>
<dbReference type="HAMAP" id="MF_02064">
    <property type="entry name" value="Sigma70_SigI"/>
    <property type="match status" value="1"/>
</dbReference>
<dbReference type="GO" id="GO:0016987">
    <property type="term" value="F:sigma factor activity"/>
    <property type="evidence" value="ECO:0007669"/>
    <property type="project" value="UniProtKB-UniRule"/>
</dbReference>
<dbReference type="EMBL" id="CP049742">
    <property type="protein sequence ID" value="QPC48348.1"/>
    <property type="molecule type" value="Genomic_DNA"/>
</dbReference>
<dbReference type="PANTHER" id="PTHR30385:SF6">
    <property type="entry name" value="RNA POLYMERASE SIGMA FACTOR SIGI"/>
    <property type="match status" value="1"/>
</dbReference>
<evidence type="ECO:0000313" key="9">
    <source>
        <dbReference type="EMBL" id="QPC48348.1"/>
    </source>
</evidence>
<dbReference type="Proteomes" id="UP000593626">
    <property type="component" value="Chromosome"/>
</dbReference>
<dbReference type="NCBIfam" id="TIGR02895">
    <property type="entry name" value="spore_sigI"/>
    <property type="match status" value="1"/>
</dbReference>
<protein>
    <recommendedName>
        <fullName evidence="6">RNA polymerase sigma factor SigI</fullName>
    </recommendedName>
</protein>
<feature type="domain" description="RNA polymerase sigma-70 region 2" evidence="8">
    <location>
        <begin position="30"/>
        <end position="97"/>
    </location>
</feature>
<feature type="DNA-binding region" description="H-T-H motif" evidence="6">
    <location>
        <begin position="193"/>
        <end position="212"/>
    </location>
</feature>
<dbReference type="GO" id="GO:0005737">
    <property type="term" value="C:cytoplasm"/>
    <property type="evidence" value="ECO:0007669"/>
    <property type="project" value="UniProtKB-SubCell"/>
</dbReference>
<evidence type="ECO:0000259" key="8">
    <source>
        <dbReference type="Pfam" id="PF04542"/>
    </source>
</evidence>
<accession>A0A7S8CE80</accession>
<dbReference type="InterPro" id="IPR014244">
    <property type="entry name" value="RNA_pol_sigma-I"/>
</dbReference>